<dbReference type="AlphaFoldDB" id="A0A371D3F6"/>
<keyword evidence="4" id="KW-1185">Reference proteome</keyword>
<evidence type="ECO:0000313" key="4">
    <source>
        <dbReference type="Proteomes" id="UP000256964"/>
    </source>
</evidence>
<organism evidence="3 4">
    <name type="scientific">Lentinus brumalis</name>
    <dbReference type="NCBI Taxonomy" id="2498619"/>
    <lineage>
        <taxon>Eukaryota</taxon>
        <taxon>Fungi</taxon>
        <taxon>Dikarya</taxon>
        <taxon>Basidiomycota</taxon>
        <taxon>Agaricomycotina</taxon>
        <taxon>Agaricomycetes</taxon>
        <taxon>Polyporales</taxon>
        <taxon>Polyporaceae</taxon>
        <taxon>Lentinus</taxon>
    </lineage>
</organism>
<dbReference type="Proteomes" id="UP000256964">
    <property type="component" value="Unassembled WGS sequence"/>
</dbReference>
<reference evidence="3 4" key="1">
    <citation type="journal article" date="2018" name="Biotechnol. Biofuels">
        <title>Integrative visual omics of the white-rot fungus Polyporus brumalis exposes the biotechnological potential of its oxidative enzymes for delignifying raw plant biomass.</title>
        <authorList>
            <person name="Miyauchi S."/>
            <person name="Rancon A."/>
            <person name="Drula E."/>
            <person name="Hage H."/>
            <person name="Chaduli D."/>
            <person name="Favel A."/>
            <person name="Grisel S."/>
            <person name="Henrissat B."/>
            <person name="Herpoel-Gimbert I."/>
            <person name="Ruiz-Duenas F.J."/>
            <person name="Chevret D."/>
            <person name="Hainaut M."/>
            <person name="Lin J."/>
            <person name="Wang M."/>
            <person name="Pangilinan J."/>
            <person name="Lipzen A."/>
            <person name="Lesage-Meessen L."/>
            <person name="Navarro D."/>
            <person name="Riley R."/>
            <person name="Grigoriev I.V."/>
            <person name="Zhou S."/>
            <person name="Raouche S."/>
            <person name="Rosso M.N."/>
        </authorList>
    </citation>
    <scope>NUCLEOTIDE SEQUENCE [LARGE SCALE GENOMIC DNA]</scope>
    <source>
        <strain evidence="3 4">BRFM 1820</strain>
    </source>
</reference>
<feature type="compositionally biased region" description="Polar residues" evidence="1">
    <location>
        <begin position="218"/>
        <end position="236"/>
    </location>
</feature>
<evidence type="ECO:0000259" key="2">
    <source>
        <dbReference type="Pfam" id="PF17667"/>
    </source>
</evidence>
<name>A0A371D3F6_9APHY</name>
<feature type="compositionally biased region" description="Low complexity" evidence="1">
    <location>
        <begin position="239"/>
        <end position="252"/>
    </location>
</feature>
<dbReference type="Pfam" id="PF17667">
    <property type="entry name" value="Pkinase_fungal"/>
    <property type="match status" value="1"/>
</dbReference>
<evidence type="ECO:0000313" key="3">
    <source>
        <dbReference type="EMBL" id="RDX47087.1"/>
    </source>
</evidence>
<dbReference type="OrthoDB" id="3270165at2759"/>
<protein>
    <recommendedName>
        <fullName evidence="2">Fungal-type protein kinase domain-containing protein</fullName>
    </recommendedName>
</protein>
<feature type="region of interest" description="Disordered" evidence="1">
    <location>
        <begin position="190"/>
        <end position="282"/>
    </location>
</feature>
<dbReference type="STRING" id="139420.A0A371D3F6"/>
<feature type="domain" description="Fungal-type protein kinase" evidence="2">
    <location>
        <begin position="23"/>
        <end position="67"/>
    </location>
</feature>
<accession>A0A371D3F6</accession>
<dbReference type="InterPro" id="IPR040976">
    <property type="entry name" value="Pkinase_fungal"/>
</dbReference>
<gene>
    <name evidence="3" type="ORF">OH76DRAFT_1557969</name>
</gene>
<evidence type="ECO:0000256" key="1">
    <source>
        <dbReference type="SAM" id="MobiDB-lite"/>
    </source>
</evidence>
<sequence length="282" mass="30829">MNIVHWQTTQLQPPTAKKVLVISKNDEGMERTGTHCFRMAMETVGGQVIHGAHHDLVSFYWVLVWTVLRHTAHNFSVAQAQDVFPFGIDSLSLNVGMKLLWVDRRVDRFEIPGNEPLTKLLRDMSLPVYKSVGIKLMKGAPMAYDDALQLFDQALASQGWPEMDFVPCTWREESQASSSPWIIDHSLALERKPSAAEKPGSGAGPRSDAEKMPPPTETPTSYKANLYSKGQRSATVAVSAAPSGPKPGSSSSSRKRKAEEPAEAVASGSGRNQSSKRSKGGK</sequence>
<dbReference type="EMBL" id="KZ857421">
    <property type="protein sequence ID" value="RDX47087.1"/>
    <property type="molecule type" value="Genomic_DNA"/>
</dbReference>
<proteinExistence type="predicted"/>